<dbReference type="GO" id="GO:0047536">
    <property type="term" value="F:2-aminoadipate transaminase activity"/>
    <property type="evidence" value="ECO:0007669"/>
    <property type="project" value="UniProtKB-EC"/>
</dbReference>
<dbReference type="SMART" id="SM00345">
    <property type="entry name" value="HTH_GNTR"/>
    <property type="match status" value="1"/>
</dbReference>
<evidence type="ECO:0000256" key="3">
    <source>
        <dbReference type="ARBA" id="ARBA00023015"/>
    </source>
</evidence>
<dbReference type="Gene3D" id="3.90.1150.10">
    <property type="entry name" value="Aspartate Aminotransferase, domain 1"/>
    <property type="match status" value="1"/>
</dbReference>
<dbReference type="CDD" id="cd07377">
    <property type="entry name" value="WHTH_GntR"/>
    <property type="match status" value="1"/>
</dbReference>
<dbReference type="InterPro" id="IPR000524">
    <property type="entry name" value="Tscrpt_reg_HTH_GntR"/>
</dbReference>
<comment type="similarity">
    <text evidence="1">In the C-terminal section; belongs to the class-I pyridoxal-phosphate-dependent aminotransferase family.</text>
</comment>
<dbReference type="InterPro" id="IPR051446">
    <property type="entry name" value="HTH_trans_reg/aminotransferase"/>
</dbReference>
<keyword evidence="7" id="KW-0808">Transferase</keyword>
<name>A0A0H5D3E5_9RHOB</name>
<proteinExistence type="inferred from homology"/>
<gene>
    <name evidence="7" type="primary">lysN</name>
    <name evidence="7" type="ORF">NIT7321_02101</name>
</gene>
<dbReference type="PANTHER" id="PTHR46577">
    <property type="entry name" value="HTH-TYPE TRANSCRIPTIONAL REGULATORY PROTEIN GABR"/>
    <property type="match status" value="1"/>
</dbReference>
<dbReference type="InterPro" id="IPR015422">
    <property type="entry name" value="PyrdxlP-dep_Trfase_small"/>
</dbReference>
<keyword evidence="5" id="KW-0804">Transcription</keyword>
<feature type="domain" description="HTH gntR-type" evidence="6">
    <location>
        <begin position="18"/>
        <end position="86"/>
    </location>
</feature>
<dbReference type="Pfam" id="PF00392">
    <property type="entry name" value="GntR"/>
    <property type="match status" value="1"/>
</dbReference>
<dbReference type="Gene3D" id="3.40.640.10">
    <property type="entry name" value="Type I PLP-dependent aspartate aminotransferase-like (Major domain)"/>
    <property type="match status" value="1"/>
</dbReference>
<sequence length="471" mass="51850">MGTIWPNALTSDLSGRAGPKYQRVADTIRGAIEDGTLCIGTKLPPVRELAYQLKITPGTVARAYTMLTDAGLLQAEVGRGTFVAEPENKVPDDVWSRQLHLLEAQNPGHVSLFSPRLVDVGQVAALREAMVKVSQADPLLFLNYPTRDAYEPVREVVAEWLSDDLLGNVHQNDVVLTHGGQNGILTVLQTVLEGAQPTILVEDLSYAGFRRAADLARARVVGVAMDEKGILPESLELAIRKTGATVLCTSPEVHNPTGLYTPLERRKQIVEIARRHEVQIIEDDCYRMGEARAPSYRVLAPELGWHVTSFSKTITPALRVGFALAPKGRAADLRRTAEYSYFGIAQPLAELTRILLSDPRTPQLVRDVRKEMAKYVRIAVNALGSFELVWSDSVPFLWLMLPSGWRAAAFTRAAEAQGVQIRSADEFALRDGRAPNAVRIAINGHVTTARFEDAMTRLRTLLDNPPEQISV</sequence>
<dbReference type="GO" id="GO:0003677">
    <property type="term" value="F:DNA binding"/>
    <property type="evidence" value="ECO:0007669"/>
    <property type="project" value="UniProtKB-KW"/>
</dbReference>
<dbReference type="PANTHER" id="PTHR46577:SF1">
    <property type="entry name" value="HTH-TYPE TRANSCRIPTIONAL REGULATORY PROTEIN GABR"/>
    <property type="match status" value="1"/>
</dbReference>
<evidence type="ECO:0000256" key="1">
    <source>
        <dbReference type="ARBA" id="ARBA00005384"/>
    </source>
</evidence>
<dbReference type="STRING" id="481446.NIT7645_01201"/>
<dbReference type="PROSITE" id="PS50949">
    <property type="entry name" value="HTH_GNTR"/>
    <property type="match status" value="1"/>
</dbReference>
<evidence type="ECO:0000256" key="2">
    <source>
        <dbReference type="ARBA" id="ARBA00022898"/>
    </source>
</evidence>
<dbReference type="SUPFAM" id="SSF46785">
    <property type="entry name" value="Winged helix' DNA-binding domain"/>
    <property type="match status" value="1"/>
</dbReference>
<keyword evidence="4" id="KW-0238">DNA-binding</keyword>
<dbReference type="OrthoDB" id="9804020at2"/>
<keyword evidence="2" id="KW-0663">Pyridoxal phosphate</keyword>
<dbReference type="EC" id="2.6.1.39" evidence="7"/>
<dbReference type="InterPro" id="IPR004839">
    <property type="entry name" value="Aminotransferase_I/II_large"/>
</dbReference>
<keyword evidence="3" id="KW-0805">Transcription regulation</keyword>
<dbReference type="GO" id="GO:0003700">
    <property type="term" value="F:DNA-binding transcription factor activity"/>
    <property type="evidence" value="ECO:0007669"/>
    <property type="project" value="InterPro"/>
</dbReference>
<reference evidence="7 8" key="1">
    <citation type="submission" date="2015-05" db="EMBL/GenBank/DDBJ databases">
        <authorList>
            <person name="Rodrigo-Torres Lidia"/>
            <person name="Arahal R.David."/>
        </authorList>
    </citation>
    <scope>NUCLEOTIDE SEQUENCE [LARGE SCALE GENOMIC DNA]</scope>
    <source>
        <strain evidence="7 8">CECT 7321</strain>
    </source>
</reference>
<dbReference type="InterPro" id="IPR036390">
    <property type="entry name" value="WH_DNA-bd_sf"/>
</dbReference>
<evidence type="ECO:0000256" key="4">
    <source>
        <dbReference type="ARBA" id="ARBA00023125"/>
    </source>
</evidence>
<keyword evidence="8" id="KW-1185">Reference proteome</keyword>
<keyword evidence="7" id="KW-0032">Aminotransferase</keyword>
<dbReference type="InterPro" id="IPR036388">
    <property type="entry name" value="WH-like_DNA-bd_sf"/>
</dbReference>
<dbReference type="Pfam" id="PF00155">
    <property type="entry name" value="Aminotran_1_2"/>
    <property type="match status" value="1"/>
</dbReference>
<dbReference type="AlphaFoldDB" id="A0A0H5D3E5"/>
<evidence type="ECO:0000313" key="7">
    <source>
        <dbReference type="EMBL" id="CRL11248.1"/>
    </source>
</evidence>
<evidence type="ECO:0000256" key="5">
    <source>
        <dbReference type="ARBA" id="ARBA00023163"/>
    </source>
</evidence>
<evidence type="ECO:0000259" key="6">
    <source>
        <dbReference type="PROSITE" id="PS50949"/>
    </source>
</evidence>
<dbReference type="CDD" id="cd00609">
    <property type="entry name" value="AAT_like"/>
    <property type="match status" value="1"/>
</dbReference>
<dbReference type="RefSeq" id="WP_008559743.1">
    <property type="nucleotide sequence ID" value="NZ_CAKZKN010000069.1"/>
</dbReference>
<dbReference type="GO" id="GO:0030170">
    <property type="term" value="F:pyridoxal phosphate binding"/>
    <property type="evidence" value="ECO:0007669"/>
    <property type="project" value="InterPro"/>
</dbReference>
<dbReference type="SUPFAM" id="SSF53383">
    <property type="entry name" value="PLP-dependent transferases"/>
    <property type="match status" value="1"/>
</dbReference>
<dbReference type="InterPro" id="IPR015421">
    <property type="entry name" value="PyrdxlP-dep_Trfase_major"/>
</dbReference>
<protein>
    <submittedName>
        <fullName evidence="7">2-aminoadipate transaminase</fullName>
        <ecNumber evidence="7">2.6.1.39</ecNumber>
    </submittedName>
</protein>
<dbReference type="EMBL" id="CVRL01000025">
    <property type="protein sequence ID" value="CRL11248.1"/>
    <property type="molecule type" value="Genomic_DNA"/>
</dbReference>
<dbReference type="InterPro" id="IPR015424">
    <property type="entry name" value="PyrdxlP-dep_Trfase"/>
</dbReference>
<evidence type="ECO:0000313" key="8">
    <source>
        <dbReference type="Proteomes" id="UP000043764"/>
    </source>
</evidence>
<dbReference type="Proteomes" id="UP000043764">
    <property type="component" value="Unassembled WGS sequence"/>
</dbReference>
<dbReference type="Gene3D" id="1.10.10.10">
    <property type="entry name" value="Winged helix-like DNA-binding domain superfamily/Winged helix DNA-binding domain"/>
    <property type="match status" value="1"/>
</dbReference>
<organism evidence="7 8">
    <name type="scientific">Phaeobacter italicus</name>
    <dbReference type="NCBI Taxonomy" id="481446"/>
    <lineage>
        <taxon>Bacteria</taxon>
        <taxon>Pseudomonadati</taxon>
        <taxon>Pseudomonadota</taxon>
        <taxon>Alphaproteobacteria</taxon>
        <taxon>Rhodobacterales</taxon>
        <taxon>Roseobacteraceae</taxon>
        <taxon>Phaeobacter</taxon>
    </lineage>
</organism>
<accession>A0A0H5D3E5</accession>